<name>A0AA50ACZ0_9VIRU</name>
<sequence>MLKTKEFIKEVRSLGLEIAESLYEISIYDGNDELAYIRKDKRFYVCTYFEFSEYLSEELQEKLYNLIDKYARTPLEEREEQERFFLKFKIETDDDCNFLNYDKNDDEPTLDNSLETSIFKHDLHKKKSMK</sequence>
<dbReference type="EMBL" id="OQ890326">
    <property type="protein sequence ID" value="WLJ26406.1"/>
    <property type="molecule type" value="Genomic_DNA"/>
</dbReference>
<organism evidence="1">
    <name type="scientific">Firmicutes phage HS18</name>
    <dbReference type="NCBI Taxonomy" id="3056396"/>
    <lineage>
        <taxon>Viruses</taxon>
    </lineage>
</organism>
<reference evidence="1" key="1">
    <citation type="submission" date="2023-04" db="EMBL/GenBank/DDBJ databases">
        <title>The human skin virome in hidradenitis suppurativa patients.</title>
        <authorList>
            <person name="Jansen D."/>
        </authorList>
    </citation>
    <scope>NUCLEOTIDE SEQUENCE</scope>
    <source>
        <strain evidence="1">VC4_HSPhageC</strain>
    </source>
</reference>
<protein>
    <submittedName>
        <fullName evidence="1">Uncharacterized protein</fullName>
    </submittedName>
</protein>
<proteinExistence type="predicted"/>
<evidence type="ECO:0000313" key="1">
    <source>
        <dbReference type="EMBL" id="WLJ26406.1"/>
    </source>
</evidence>
<accession>A0AA50ACZ0</accession>